<dbReference type="GO" id="GO:0048038">
    <property type="term" value="F:quinone binding"/>
    <property type="evidence" value="ECO:0007669"/>
    <property type="project" value="UniProtKB-KW"/>
</dbReference>
<sequence length="204" mass="22844">MSTETRPGGRPLAFALFTIIAGVIGWFASFELLTEYVKVLKTPDYVPNCNVSVLVTCGPNMGSWQGSLFGFSNTILGVAAFMAPILVGFALLAGARFAPWFWHVYRVGLLGGIVFVFWLFSQSVYSLGTLCPWCMVVWSVTIPLFWVTLLRPEAVGDVPVSEPARKRIESLRSWTWVFILFSYLIIAVLAQLRLDWLAEFSRTF</sequence>
<evidence type="ECO:0000256" key="7">
    <source>
        <dbReference type="ARBA" id="ARBA00023136"/>
    </source>
</evidence>
<evidence type="ECO:0000256" key="3">
    <source>
        <dbReference type="ARBA" id="ARBA00022692"/>
    </source>
</evidence>
<feature type="transmembrane region" description="Helical" evidence="10">
    <location>
        <begin position="12"/>
        <end position="30"/>
    </location>
</feature>
<dbReference type="InterPro" id="IPR041714">
    <property type="entry name" value="VKOR_Actinobacteria"/>
</dbReference>
<dbReference type="Gene3D" id="1.20.1440.130">
    <property type="entry name" value="VKOR domain"/>
    <property type="match status" value="1"/>
</dbReference>
<keyword evidence="8" id="KW-1015">Disulfide bond</keyword>
<organism evidence="12 13">
    <name type="scientific">Leucobacter edaphi</name>
    <dbReference type="NCBI Taxonomy" id="2796472"/>
    <lineage>
        <taxon>Bacteria</taxon>
        <taxon>Bacillati</taxon>
        <taxon>Actinomycetota</taxon>
        <taxon>Actinomycetes</taxon>
        <taxon>Micrococcales</taxon>
        <taxon>Microbacteriaceae</taxon>
        <taxon>Leucobacter</taxon>
    </lineage>
</organism>
<comment type="similarity">
    <text evidence="2">Belongs to the VKOR family.</text>
</comment>
<evidence type="ECO:0000256" key="5">
    <source>
        <dbReference type="ARBA" id="ARBA00022989"/>
    </source>
</evidence>
<evidence type="ECO:0000256" key="2">
    <source>
        <dbReference type="ARBA" id="ARBA00006214"/>
    </source>
</evidence>
<feature type="transmembrane region" description="Helical" evidence="10">
    <location>
        <begin position="171"/>
        <end position="192"/>
    </location>
</feature>
<dbReference type="EMBL" id="JAEHOI010000004">
    <property type="protein sequence ID" value="MBK0421462.1"/>
    <property type="molecule type" value="Genomic_DNA"/>
</dbReference>
<dbReference type="RefSeq" id="WP_200131673.1">
    <property type="nucleotide sequence ID" value="NZ_JAEHOI010000004.1"/>
</dbReference>
<dbReference type="InterPro" id="IPR012932">
    <property type="entry name" value="VKOR"/>
</dbReference>
<evidence type="ECO:0000256" key="6">
    <source>
        <dbReference type="ARBA" id="ARBA00023002"/>
    </source>
</evidence>
<keyword evidence="9" id="KW-0676">Redox-active center</keyword>
<evidence type="ECO:0000256" key="10">
    <source>
        <dbReference type="SAM" id="Phobius"/>
    </source>
</evidence>
<evidence type="ECO:0000313" key="12">
    <source>
        <dbReference type="EMBL" id="MBK0421462.1"/>
    </source>
</evidence>
<evidence type="ECO:0000256" key="9">
    <source>
        <dbReference type="ARBA" id="ARBA00023284"/>
    </source>
</evidence>
<keyword evidence="3 10" id="KW-0812">Transmembrane</keyword>
<keyword evidence="13" id="KW-1185">Reference proteome</keyword>
<evidence type="ECO:0000259" key="11">
    <source>
        <dbReference type="SMART" id="SM00756"/>
    </source>
</evidence>
<name>A0A934QE67_9MICO</name>
<accession>A0A934QE67</accession>
<evidence type="ECO:0000256" key="1">
    <source>
        <dbReference type="ARBA" id="ARBA00004141"/>
    </source>
</evidence>
<dbReference type="CDD" id="cd12922">
    <property type="entry name" value="VKOR_5"/>
    <property type="match status" value="1"/>
</dbReference>
<feature type="domain" description="Vitamin K epoxide reductase" evidence="11">
    <location>
        <begin position="11"/>
        <end position="152"/>
    </location>
</feature>
<reference evidence="12" key="1">
    <citation type="submission" date="2020-12" db="EMBL/GenBank/DDBJ databases">
        <title>Leucobacter sp. CAS2, isolated from Chromium sludge.</title>
        <authorList>
            <person name="Xu Z."/>
        </authorList>
    </citation>
    <scope>NUCLEOTIDE SEQUENCE</scope>
    <source>
        <strain evidence="12">CSA2</strain>
    </source>
</reference>
<feature type="transmembrane region" description="Helical" evidence="10">
    <location>
        <begin position="104"/>
        <end position="121"/>
    </location>
</feature>
<evidence type="ECO:0000256" key="8">
    <source>
        <dbReference type="ARBA" id="ARBA00023157"/>
    </source>
</evidence>
<dbReference type="Pfam" id="PF07884">
    <property type="entry name" value="VKOR"/>
    <property type="match status" value="1"/>
</dbReference>
<feature type="transmembrane region" description="Helical" evidence="10">
    <location>
        <begin position="127"/>
        <end position="150"/>
    </location>
</feature>
<keyword evidence="7 10" id="KW-0472">Membrane</keyword>
<keyword evidence="4" id="KW-0874">Quinone</keyword>
<evidence type="ECO:0000313" key="13">
    <source>
        <dbReference type="Proteomes" id="UP000618733"/>
    </source>
</evidence>
<dbReference type="GO" id="GO:0016491">
    <property type="term" value="F:oxidoreductase activity"/>
    <property type="evidence" value="ECO:0007669"/>
    <property type="project" value="UniProtKB-KW"/>
</dbReference>
<proteinExistence type="inferred from homology"/>
<dbReference type="AlphaFoldDB" id="A0A934QE67"/>
<keyword evidence="5 10" id="KW-1133">Transmembrane helix</keyword>
<comment type="subcellular location">
    <subcellularLocation>
        <location evidence="1">Membrane</location>
        <topology evidence="1">Multi-pass membrane protein</topology>
    </subcellularLocation>
</comment>
<dbReference type="GO" id="GO:0016020">
    <property type="term" value="C:membrane"/>
    <property type="evidence" value="ECO:0007669"/>
    <property type="project" value="UniProtKB-SubCell"/>
</dbReference>
<dbReference type="Proteomes" id="UP000618733">
    <property type="component" value="Unassembled WGS sequence"/>
</dbReference>
<feature type="transmembrane region" description="Helical" evidence="10">
    <location>
        <begin position="68"/>
        <end position="92"/>
    </location>
</feature>
<protein>
    <submittedName>
        <fullName evidence="12">Vitamin K epoxide reductase family protein</fullName>
    </submittedName>
</protein>
<comment type="caution">
    <text evidence="12">The sequence shown here is derived from an EMBL/GenBank/DDBJ whole genome shotgun (WGS) entry which is preliminary data.</text>
</comment>
<dbReference type="InterPro" id="IPR038354">
    <property type="entry name" value="VKOR_sf"/>
</dbReference>
<evidence type="ECO:0000256" key="4">
    <source>
        <dbReference type="ARBA" id="ARBA00022719"/>
    </source>
</evidence>
<keyword evidence="6" id="KW-0560">Oxidoreductase</keyword>
<dbReference type="SMART" id="SM00756">
    <property type="entry name" value="VKc"/>
    <property type="match status" value="1"/>
</dbReference>
<gene>
    <name evidence="12" type="ORF">JD292_05170</name>
</gene>